<feature type="compositionally biased region" description="Basic and acidic residues" evidence="1">
    <location>
        <begin position="43"/>
        <end position="52"/>
    </location>
</feature>
<comment type="caution">
    <text evidence="3">The sequence shown here is derived from an EMBL/GenBank/DDBJ whole genome shotgun (WGS) entry which is preliminary data.</text>
</comment>
<keyword evidence="4" id="KW-1185">Reference proteome</keyword>
<organism evidence="3 4">
    <name type="scientific">Kitasatospora nipponensis</name>
    <dbReference type="NCBI Taxonomy" id="258049"/>
    <lineage>
        <taxon>Bacteria</taxon>
        <taxon>Bacillati</taxon>
        <taxon>Actinomycetota</taxon>
        <taxon>Actinomycetes</taxon>
        <taxon>Kitasatosporales</taxon>
        <taxon>Streptomycetaceae</taxon>
        <taxon>Kitasatospora</taxon>
    </lineage>
</organism>
<protein>
    <recommendedName>
        <fullName evidence="5">TAT (Twin-arginine translocation) pathway-exported protein</fullName>
    </recommendedName>
</protein>
<dbReference type="PROSITE" id="PS51318">
    <property type="entry name" value="TAT"/>
    <property type="match status" value="1"/>
</dbReference>
<evidence type="ECO:0000256" key="2">
    <source>
        <dbReference type="SAM" id="SignalP"/>
    </source>
</evidence>
<feature type="compositionally biased region" description="Gly residues" evidence="1">
    <location>
        <begin position="29"/>
        <end position="42"/>
    </location>
</feature>
<keyword evidence="2" id="KW-0732">Signal</keyword>
<evidence type="ECO:0000313" key="4">
    <source>
        <dbReference type="Proteomes" id="UP001500037"/>
    </source>
</evidence>
<evidence type="ECO:0008006" key="5">
    <source>
        <dbReference type="Google" id="ProtNLM"/>
    </source>
</evidence>
<feature type="region of interest" description="Disordered" evidence="1">
    <location>
        <begin position="26"/>
        <end position="52"/>
    </location>
</feature>
<evidence type="ECO:0000313" key="3">
    <source>
        <dbReference type="EMBL" id="GAA1069983.1"/>
    </source>
</evidence>
<name>A0ABP4DTF2_9ACTN</name>
<gene>
    <name evidence="3" type="ORF">GCM10009665_77860</name>
</gene>
<reference evidence="4" key="1">
    <citation type="journal article" date="2019" name="Int. J. Syst. Evol. Microbiol.">
        <title>The Global Catalogue of Microorganisms (GCM) 10K type strain sequencing project: providing services to taxonomists for standard genome sequencing and annotation.</title>
        <authorList>
            <consortium name="The Broad Institute Genomics Platform"/>
            <consortium name="The Broad Institute Genome Sequencing Center for Infectious Disease"/>
            <person name="Wu L."/>
            <person name="Ma J."/>
        </authorList>
    </citation>
    <scope>NUCLEOTIDE SEQUENCE [LARGE SCALE GENOMIC DNA]</scope>
    <source>
        <strain evidence="4">JCM 13004</strain>
    </source>
</reference>
<proteinExistence type="predicted"/>
<sequence length="80" mass="7822">MPSPSRRTFLTAGTLAAAGLLAACTSSGAGSGSRPGAAGGGKADPRSDPDLPLRTRAVAATDLLLAQYAALPAKSEGKRA</sequence>
<dbReference type="EMBL" id="BAAALF010000368">
    <property type="protein sequence ID" value="GAA1069983.1"/>
    <property type="molecule type" value="Genomic_DNA"/>
</dbReference>
<accession>A0ABP4DTF2</accession>
<dbReference type="RefSeq" id="WP_344447067.1">
    <property type="nucleotide sequence ID" value="NZ_BAAALF010000368.1"/>
</dbReference>
<feature type="signal peptide" evidence="2">
    <location>
        <begin position="1"/>
        <end position="29"/>
    </location>
</feature>
<dbReference type="InterPro" id="IPR006311">
    <property type="entry name" value="TAT_signal"/>
</dbReference>
<dbReference type="Proteomes" id="UP001500037">
    <property type="component" value="Unassembled WGS sequence"/>
</dbReference>
<feature type="chain" id="PRO_5046766982" description="TAT (Twin-arginine translocation) pathway-exported protein" evidence="2">
    <location>
        <begin position="30"/>
        <end position="80"/>
    </location>
</feature>
<dbReference type="PROSITE" id="PS51257">
    <property type="entry name" value="PROKAR_LIPOPROTEIN"/>
    <property type="match status" value="1"/>
</dbReference>
<evidence type="ECO:0000256" key="1">
    <source>
        <dbReference type="SAM" id="MobiDB-lite"/>
    </source>
</evidence>